<comment type="caution">
    <text evidence="11">The sequence shown here is derived from an EMBL/GenBank/DDBJ whole genome shotgun (WGS) entry which is preliminary data.</text>
</comment>
<dbReference type="InterPro" id="IPR003849">
    <property type="entry name" value="Preprotein_translocase_YajC"/>
</dbReference>
<dbReference type="EMBL" id="VBPB01000107">
    <property type="protein sequence ID" value="TMQ72472.1"/>
    <property type="molecule type" value="Genomic_DNA"/>
</dbReference>
<keyword evidence="7 10" id="KW-1133">Transmembrane helix</keyword>
<dbReference type="PANTHER" id="PTHR33909">
    <property type="entry name" value="SEC TRANSLOCON ACCESSORY COMPLEX SUBUNIT YAJC"/>
    <property type="match status" value="1"/>
</dbReference>
<evidence type="ECO:0000256" key="7">
    <source>
        <dbReference type="ARBA" id="ARBA00022989"/>
    </source>
</evidence>
<evidence type="ECO:0000256" key="9">
    <source>
        <dbReference type="ARBA" id="ARBA00023136"/>
    </source>
</evidence>
<feature type="transmembrane region" description="Helical" evidence="10">
    <location>
        <begin position="6"/>
        <end position="23"/>
    </location>
</feature>
<evidence type="ECO:0000256" key="5">
    <source>
        <dbReference type="ARBA" id="ARBA00022692"/>
    </source>
</evidence>
<keyword evidence="6" id="KW-0653">Protein transport</keyword>
<evidence type="ECO:0000256" key="4">
    <source>
        <dbReference type="ARBA" id="ARBA00022475"/>
    </source>
</evidence>
<dbReference type="PANTHER" id="PTHR33909:SF1">
    <property type="entry name" value="SEC TRANSLOCON ACCESSORY COMPLEX SUBUNIT YAJC"/>
    <property type="match status" value="1"/>
</dbReference>
<proteinExistence type="inferred from homology"/>
<protein>
    <submittedName>
        <fullName evidence="11">Preprotein translocase subunit YajC</fullName>
    </submittedName>
</protein>
<keyword evidence="9 10" id="KW-0472">Membrane</keyword>
<keyword evidence="5 10" id="KW-0812">Transmembrane</keyword>
<name>A0A538U9A2_UNCEI</name>
<gene>
    <name evidence="11" type="primary">yajC</name>
    <name evidence="11" type="ORF">E6K81_07305</name>
</gene>
<evidence type="ECO:0000313" key="12">
    <source>
        <dbReference type="Proteomes" id="UP000319771"/>
    </source>
</evidence>
<keyword evidence="8" id="KW-0811">Translocation</keyword>
<dbReference type="Proteomes" id="UP000319771">
    <property type="component" value="Unassembled WGS sequence"/>
</dbReference>
<evidence type="ECO:0000313" key="11">
    <source>
        <dbReference type="EMBL" id="TMQ72472.1"/>
    </source>
</evidence>
<accession>A0A538U9A2</accession>
<comment type="similarity">
    <text evidence="2">Belongs to the YajC family.</text>
</comment>
<keyword evidence="3" id="KW-0813">Transport</keyword>
<dbReference type="NCBIfam" id="TIGR00739">
    <property type="entry name" value="yajC"/>
    <property type="match status" value="1"/>
</dbReference>
<evidence type="ECO:0000256" key="3">
    <source>
        <dbReference type="ARBA" id="ARBA00022448"/>
    </source>
</evidence>
<sequence>MLLTLLQFVPIFVILYFFLIRPQQQQKKKQEQMIRALKKGDRVLTTGGMYGTVLGVDDTKVVLRIAEGQKEDVKAEFVKSAILQVLVENAG</sequence>
<comment type="subcellular location">
    <subcellularLocation>
        <location evidence="1">Cell membrane</location>
        <topology evidence="1">Single-pass membrane protein</topology>
    </subcellularLocation>
</comment>
<evidence type="ECO:0000256" key="8">
    <source>
        <dbReference type="ARBA" id="ARBA00023010"/>
    </source>
</evidence>
<organism evidence="11 12">
    <name type="scientific">Eiseniibacteriota bacterium</name>
    <dbReference type="NCBI Taxonomy" id="2212470"/>
    <lineage>
        <taxon>Bacteria</taxon>
        <taxon>Candidatus Eiseniibacteriota</taxon>
    </lineage>
</organism>
<evidence type="ECO:0000256" key="1">
    <source>
        <dbReference type="ARBA" id="ARBA00004162"/>
    </source>
</evidence>
<dbReference type="AlphaFoldDB" id="A0A538U9A2"/>
<evidence type="ECO:0000256" key="6">
    <source>
        <dbReference type="ARBA" id="ARBA00022927"/>
    </source>
</evidence>
<keyword evidence="4" id="KW-1003">Cell membrane</keyword>
<reference evidence="11 12" key="1">
    <citation type="journal article" date="2019" name="Nat. Microbiol.">
        <title>Mediterranean grassland soil C-N compound turnover is dependent on rainfall and depth, and is mediated by genomically divergent microorganisms.</title>
        <authorList>
            <person name="Diamond S."/>
            <person name="Andeer P.F."/>
            <person name="Li Z."/>
            <person name="Crits-Christoph A."/>
            <person name="Burstein D."/>
            <person name="Anantharaman K."/>
            <person name="Lane K.R."/>
            <person name="Thomas B.C."/>
            <person name="Pan C."/>
            <person name="Northen T.R."/>
            <person name="Banfield J.F."/>
        </authorList>
    </citation>
    <scope>NUCLEOTIDE SEQUENCE [LARGE SCALE GENOMIC DNA]</scope>
    <source>
        <strain evidence="11">WS_11</strain>
    </source>
</reference>
<dbReference type="GO" id="GO:0015031">
    <property type="term" value="P:protein transport"/>
    <property type="evidence" value="ECO:0007669"/>
    <property type="project" value="UniProtKB-KW"/>
</dbReference>
<dbReference type="GO" id="GO:0005886">
    <property type="term" value="C:plasma membrane"/>
    <property type="evidence" value="ECO:0007669"/>
    <property type="project" value="UniProtKB-SubCell"/>
</dbReference>
<dbReference type="PRINTS" id="PR01853">
    <property type="entry name" value="YAJCTRNLCASE"/>
</dbReference>
<evidence type="ECO:0000256" key="2">
    <source>
        <dbReference type="ARBA" id="ARBA00006742"/>
    </source>
</evidence>
<evidence type="ECO:0000256" key="10">
    <source>
        <dbReference type="SAM" id="Phobius"/>
    </source>
</evidence>
<dbReference type="Pfam" id="PF02699">
    <property type="entry name" value="YajC"/>
    <property type="match status" value="1"/>
</dbReference>
<dbReference type="SMART" id="SM01323">
    <property type="entry name" value="YajC"/>
    <property type="match status" value="1"/>
</dbReference>